<protein>
    <recommendedName>
        <fullName evidence="2">Mos1 transposase HTH domain-containing protein</fullName>
    </recommendedName>
</protein>
<dbReference type="InterPro" id="IPR052709">
    <property type="entry name" value="Transposase-MT_Hybrid"/>
</dbReference>
<organism evidence="1">
    <name type="scientific">Trichuris suis</name>
    <name type="common">pig whipworm</name>
    <dbReference type="NCBI Taxonomy" id="68888"/>
    <lineage>
        <taxon>Eukaryota</taxon>
        <taxon>Metazoa</taxon>
        <taxon>Ecdysozoa</taxon>
        <taxon>Nematoda</taxon>
        <taxon>Enoplea</taxon>
        <taxon>Dorylaimia</taxon>
        <taxon>Trichinellida</taxon>
        <taxon>Trichuridae</taxon>
        <taxon>Trichuris</taxon>
    </lineage>
</organism>
<dbReference type="PANTHER" id="PTHR46060">
    <property type="entry name" value="MARINER MOS1 TRANSPOSASE-LIKE PROTEIN"/>
    <property type="match status" value="1"/>
</dbReference>
<sequence>MFNISCCSSINDFVTTYPCCTRDARKVPGKTVQCLTGRQPMGQNMFNLISVTFGLVRRGSLIRRCATVVRANIKFLSKLGWQLRRIVQSFQQVYGSSAPSESVVYEGIRRFKEGREAIEHDRRGGRPATSEGTVALVRNLVEGDRRTAIRRIARMARISPHSAFGIMHETLGLRELSARWVPKALREEQLVRRVNLSRELLTKIEANETGFFERTITGDETSIYQYDPESKIQWKQRLPRGSAGPVKFKAGRSARKVMATIRRDSVGVILTDFLEGERTVTASYYKAVVRKLRSALVRKQRGKLHLGVLFHHDNALAYSSRTVRTVLREFRWEVIPHPPYSPDLAPSDFFLFPKLKEHLKGTLFESVDDTKCAAPTWCNTRPPGFYKERLRRWRPSAEVPRGWRKIR</sequence>
<gene>
    <name evidence="1" type="ORF">M514_20974</name>
</gene>
<evidence type="ECO:0008006" key="2">
    <source>
        <dbReference type="Google" id="ProtNLM"/>
    </source>
</evidence>
<dbReference type="EMBL" id="KL367520">
    <property type="protein sequence ID" value="KFD66830.1"/>
    <property type="molecule type" value="Genomic_DNA"/>
</dbReference>
<proteinExistence type="predicted"/>
<accession>A0A085NBI4</accession>
<dbReference type="Pfam" id="PF01359">
    <property type="entry name" value="Transposase_1"/>
    <property type="match status" value="1"/>
</dbReference>
<reference evidence="1" key="1">
    <citation type="journal article" date="2014" name="Nat. Genet.">
        <title>Genome and transcriptome of the porcine whipworm Trichuris suis.</title>
        <authorList>
            <person name="Jex A.R."/>
            <person name="Nejsum P."/>
            <person name="Schwarz E.M."/>
            <person name="Hu L."/>
            <person name="Young N.D."/>
            <person name="Hall R.S."/>
            <person name="Korhonen P.K."/>
            <person name="Liao S."/>
            <person name="Thamsborg S."/>
            <person name="Xia J."/>
            <person name="Xu P."/>
            <person name="Wang S."/>
            <person name="Scheerlinck J.P."/>
            <person name="Hofmann A."/>
            <person name="Sternberg P.W."/>
            <person name="Wang J."/>
            <person name="Gasser R.B."/>
        </authorList>
    </citation>
    <scope>NUCLEOTIDE SEQUENCE [LARGE SCALE GENOMIC DNA]</scope>
    <source>
        <strain evidence="1">DCEP-RM93F</strain>
    </source>
</reference>
<dbReference type="InterPro" id="IPR001888">
    <property type="entry name" value="Transposase_1"/>
</dbReference>
<dbReference type="PANTHER" id="PTHR46060:SF1">
    <property type="entry name" value="MARINER MOS1 TRANSPOSASE-LIKE PROTEIN"/>
    <property type="match status" value="1"/>
</dbReference>
<name>A0A085NBI4_9BILA</name>
<dbReference type="InterPro" id="IPR036397">
    <property type="entry name" value="RNaseH_sf"/>
</dbReference>
<dbReference type="GO" id="GO:0003676">
    <property type="term" value="F:nucleic acid binding"/>
    <property type="evidence" value="ECO:0007669"/>
    <property type="project" value="InterPro"/>
</dbReference>
<dbReference type="AlphaFoldDB" id="A0A085NBI4"/>
<evidence type="ECO:0000313" key="1">
    <source>
        <dbReference type="EMBL" id="KFD66830.1"/>
    </source>
</evidence>
<dbReference type="Gene3D" id="3.30.420.10">
    <property type="entry name" value="Ribonuclease H-like superfamily/Ribonuclease H"/>
    <property type="match status" value="1"/>
</dbReference>
<dbReference type="Proteomes" id="UP000030758">
    <property type="component" value="Unassembled WGS sequence"/>
</dbReference>